<gene>
    <name evidence="7" type="primary">101900531</name>
    <name evidence="9" type="synonym">LOC101900531</name>
</gene>
<keyword evidence="3" id="KW-0677">Repeat</keyword>
<dbReference type="STRING" id="7370.A0A1I8M117"/>
<comment type="subcellular location">
    <subcellularLocation>
        <location evidence="1">Cytoplasm</location>
    </subcellularLocation>
</comment>
<reference evidence="7" key="1">
    <citation type="submission" date="2020-05" db="UniProtKB">
        <authorList>
            <consortium name="EnsemblMetazoa"/>
        </authorList>
    </citation>
    <scope>IDENTIFICATION</scope>
    <source>
        <strain evidence="7">Aabys</strain>
    </source>
</reference>
<dbReference type="PANTHER" id="PTHR22948:SF76">
    <property type="entry name" value="FI20010P1-RELATED"/>
    <property type="match status" value="1"/>
</dbReference>
<dbReference type="SUPFAM" id="SSF63748">
    <property type="entry name" value="Tudor/PWWP/MBT"/>
    <property type="match status" value="1"/>
</dbReference>
<protein>
    <submittedName>
        <fullName evidence="9">Tudor domain-containing protein 5 isoform X1</fullName>
    </submittedName>
</protein>
<dbReference type="OrthoDB" id="10034606at2759"/>
<dbReference type="Gene3D" id="2.30.30.140">
    <property type="match status" value="1"/>
</dbReference>
<dbReference type="Gene3D" id="3.30.420.610">
    <property type="entry name" value="LOTUS domain-like"/>
    <property type="match status" value="1"/>
</dbReference>
<dbReference type="VEuPathDB" id="VectorBase:MDOA000170"/>
<dbReference type="GO" id="GO:0005737">
    <property type="term" value="C:cytoplasm"/>
    <property type="evidence" value="ECO:0007669"/>
    <property type="project" value="UniProtKB-SubCell"/>
</dbReference>
<name>A0A1I8M117_MUSDO</name>
<feature type="region of interest" description="Disordered" evidence="5">
    <location>
        <begin position="225"/>
        <end position="303"/>
    </location>
</feature>
<evidence type="ECO:0000259" key="6">
    <source>
        <dbReference type="PROSITE" id="PS51644"/>
    </source>
</evidence>
<keyword evidence="4" id="KW-0744">Spermatogenesis</keyword>
<sequence>MDSGYLNQVKAILKSLVISFPDKITIDKLNRDYRDIEGEDIPFRRLGYNNMEQFLRQIPDTLVVVGSGRTALVYFVGNDKSAHIHEMIMTQKKTRPRARTKSRQNTAMSAPNRQRNNRHSNRASFTGHRMPVQQLSPFQITNRNVSTVKLTVRDMPIRQNVQMPVNNVQLAAQNLMGNMNKPMYGYVPQPVIGVPVYNPTQPVCNKEIIQKYQEHVKQLESLMKPRKVPQQGVHQNPIRRGASDNATQPIQRNMTETQANTSINRNQKYVGPDKRPETPLSSVTPKTTTSQPVTQKSVPENQKDSEINEKYQEHVKQLESLLGSSCRITDPPTARKVTFSPDIKNDMKITVAESKTKELETPLVGVNPPKPKVKLSERLEKILNATSAGKKLNPIEDTANPSEAHGVNEKNQPVKSPKKTNSSTDKFKELLDISEEEVATDMDEAVPEFAATSNVFRLDLPKHTVPFGRKIEPCEIPENIDVGSCLRIFISEIHNPFRFWFHIHKENHELDGLMHNMERFYGTLGPNELRIPIACLNPGQICAAAFNEMWHRGEIVAAPVSDKVKVSFLDYGTVSDVDVCDVKYLCTSFSQLPAQALRGCLSNIKPRGLHWSHDATMYFLSLVSEKMLYAKITEIDRESSVFYMILCDTHDDPVVQINKNMMEMKYALLNEDWLETRIEKNNGRRVHHPREDFPTFAMIESGEYPTFTELLELKEKGIDYELIYDRIIFNKCAILNTYDNVPEPIRKLPFFLLTNNPFRADIVLQLTTDMKPQTT</sequence>
<dbReference type="Gene3D" id="2.40.50.90">
    <property type="match status" value="1"/>
</dbReference>
<dbReference type="EnsemblMetazoa" id="MDOA000170-RA">
    <property type="protein sequence ID" value="MDOA000170-PA"/>
    <property type="gene ID" value="MDOA000170"/>
</dbReference>
<evidence type="ECO:0000256" key="4">
    <source>
        <dbReference type="ARBA" id="ARBA00022871"/>
    </source>
</evidence>
<accession>A0A1I8M117</accession>
<dbReference type="InterPro" id="IPR002999">
    <property type="entry name" value="Tudor"/>
</dbReference>
<dbReference type="Proteomes" id="UP001652621">
    <property type="component" value="Unplaced"/>
</dbReference>
<feature type="region of interest" description="Disordered" evidence="5">
    <location>
        <begin position="90"/>
        <end position="122"/>
    </location>
</feature>
<keyword evidence="8" id="KW-1185">Reference proteome</keyword>
<feature type="compositionally biased region" description="Polar residues" evidence="5">
    <location>
        <begin position="103"/>
        <end position="114"/>
    </location>
</feature>
<dbReference type="InterPro" id="IPR025605">
    <property type="entry name" value="OST-HTH/LOTUS_dom"/>
</dbReference>
<dbReference type="GO" id="GO:0007283">
    <property type="term" value="P:spermatogenesis"/>
    <property type="evidence" value="ECO:0007669"/>
    <property type="project" value="UniProtKB-KW"/>
</dbReference>
<evidence type="ECO:0000313" key="8">
    <source>
        <dbReference type="Proteomes" id="UP001652621"/>
    </source>
</evidence>
<feature type="compositionally biased region" description="Polar residues" evidence="5">
    <location>
        <begin position="244"/>
        <end position="267"/>
    </location>
</feature>
<proteinExistence type="predicted"/>
<feature type="compositionally biased region" description="Basic residues" evidence="5">
    <location>
        <begin position="92"/>
        <end position="102"/>
    </location>
</feature>
<keyword evidence="2" id="KW-0963">Cytoplasm</keyword>
<dbReference type="Pfam" id="PF12872">
    <property type="entry name" value="OST-HTH"/>
    <property type="match status" value="1"/>
</dbReference>
<evidence type="ECO:0000256" key="1">
    <source>
        <dbReference type="ARBA" id="ARBA00004496"/>
    </source>
</evidence>
<dbReference type="CDD" id="cd09972">
    <property type="entry name" value="LOTUS_TDRD_OSKAR"/>
    <property type="match status" value="1"/>
</dbReference>
<feature type="region of interest" description="Disordered" evidence="5">
    <location>
        <begin position="390"/>
        <end position="425"/>
    </location>
</feature>
<dbReference type="PROSITE" id="PS51644">
    <property type="entry name" value="HTH_OST"/>
    <property type="match status" value="1"/>
</dbReference>
<dbReference type="RefSeq" id="XP_005177145.1">
    <property type="nucleotide sequence ID" value="XM_005177088.3"/>
</dbReference>
<evidence type="ECO:0000256" key="5">
    <source>
        <dbReference type="SAM" id="MobiDB-lite"/>
    </source>
</evidence>
<dbReference type="InterPro" id="IPR050621">
    <property type="entry name" value="Tudor_domain_containing"/>
</dbReference>
<organism evidence="7">
    <name type="scientific">Musca domestica</name>
    <name type="common">House fly</name>
    <dbReference type="NCBI Taxonomy" id="7370"/>
    <lineage>
        <taxon>Eukaryota</taxon>
        <taxon>Metazoa</taxon>
        <taxon>Ecdysozoa</taxon>
        <taxon>Arthropoda</taxon>
        <taxon>Hexapoda</taxon>
        <taxon>Insecta</taxon>
        <taxon>Pterygota</taxon>
        <taxon>Neoptera</taxon>
        <taxon>Endopterygota</taxon>
        <taxon>Diptera</taxon>
        <taxon>Brachycera</taxon>
        <taxon>Muscomorpha</taxon>
        <taxon>Muscoidea</taxon>
        <taxon>Muscidae</taxon>
        <taxon>Musca</taxon>
    </lineage>
</organism>
<evidence type="ECO:0000313" key="7">
    <source>
        <dbReference type="EnsemblMetazoa" id="MDOA000170-PA"/>
    </source>
</evidence>
<dbReference type="GO" id="GO:0030154">
    <property type="term" value="P:cell differentiation"/>
    <property type="evidence" value="ECO:0007669"/>
    <property type="project" value="UniProtKB-ARBA"/>
</dbReference>
<dbReference type="InterPro" id="IPR041966">
    <property type="entry name" value="LOTUS-like"/>
</dbReference>
<evidence type="ECO:0000256" key="2">
    <source>
        <dbReference type="ARBA" id="ARBA00022490"/>
    </source>
</evidence>
<feature type="compositionally biased region" description="Polar residues" evidence="5">
    <location>
        <begin position="409"/>
        <end position="424"/>
    </location>
</feature>
<dbReference type="eggNOG" id="KOG2039">
    <property type="taxonomic scope" value="Eukaryota"/>
</dbReference>
<dbReference type="InterPro" id="IPR035437">
    <property type="entry name" value="SNase_OB-fold_sf"/>
</dbReference>
<feature type="compositionally biased region" description="Polar residues" evidence="5">
    <location>
        <begin position="279"/>
        <end position="300"/>
    </location>
</feature>
<feature type="domain" description="HTH OST-type" evidence="6">
    <location>
        <begin position="5"/>
        <end position="79"/>
    </location>
</feature>
<dbReference type="Pfam" id="PF00567">
    <property type="entry name" value="TUDOR"/>
    <property type="match status" value="1"/>
</dbReference>
<dbReference type="SMART" id="SM00333">
    <property type="entry name" value="TUDOR"/>
    <property type="match status" value="1"/>
</dbReference>
<dbReference type="PANTHER" id="PTHR22948">
    <property type="entry name" value="TUDOR DOMAIN CONTAINING PROTEIN"/>
    <property type="match status" value="1"/>
</dbReference>
<dbReference type="KEGG" id="mde:101900531"/>
<keyword evidence="4" id="KW-0221">Differentiation</keyword>
<evidence type="ECO:0000313" key="9">
    <source>
        <dbReference type="RefSeq" id="XP_005177145.1"/>
    </source>
</evidence>
<dbReference type="VEuPathDB" id="VectorBase:MDOMA2_019172"/>
<reference evidence="9" key="2">
    <citation type="submission" date="2025-04" db="UniProtKB">
        <authorList>
            <consortium name="RefSeq"/>
        </authorList>
    </citation>
    <scope>IDENTIFICATION</scope>
    <source>
        <strain evidence="9">Aabys</strain>
    </source>
</reference>
<dbReference type="AlphaFoldDB" id="A0A1I8M117"/>
<evidence type="ECO:0000256" key="3">
    <source>
        <dbReference type="ARBA" id="ARBA00022737"/>
    </source>
</evidence>